<comment type="caution">
    <text evidence="1">The sequence shown here is derived from an EMBL/GenBank/DDBJ whole genome shotgun (WGS) entry which is preliminary data.</text>
</comment>
<reference evidence="1 2" key="1">
    <citation type="submission" date="2018-09" db="EMBL/GenBank/DDBJ databases">
        <authorList>
            <person name="Wang F."/>
        </authorList>
    </citation>
    <scope>NUCLEOTIDE SEQUENCE [LARGE SCALE GENOMIC DNA]</scope>
    <source>
        <strain evidence="1 2">PLHSC7-2</strain>
    </source>
</reference>
<dbReference type="RefSeq" id="WP_119909320.1">
    <property type="nucleotide sequence ID" value="NZ_QZCH01000002.1"/>
</dbReference>
<organism evidence="1 2">
    <name type="scientific">Motilimonas pumila</name>
    <dbReference type="NCBI Taxonomy" id="2303987"/>
    <lineage>
        <taxon>Bacteria</taxon>
        <taxon>Pseudomonadati</taxon>
        <taxon>Pseudomonadota</taxon>
        <taxon>Gammaproteobacteria</taxon>
        <taxon>Alteromonadales</taxon>
        <taxon>Alteromonadales genera incertae sedis</taxon>
        <taxon>Motilimonas</taxon>
    </lineage>
</organism>
<evidence type="ECO:0000313" key="1">
    <source>
        <dbReference type="EMBL" id="RJG50519.1"/>
    </source>
</evidence>
<dbReference type="EMBL" id="QZCH01000002">
    <property type="protein sequence ID" value="RJG50519.1"/>
    <property type="molecule type" value="Genomic_DNA"/>
</dbReference>
<accession>A0A418YIS8</accession>
<protein>
    <submittedName>
        <fullName evidence="1">Uncharacterized protein</fullName>
    </submittedName>
</protein>
<keyword evidence="2" id="KW-1185">Reference proteome</keyword>
<proteinExistence type="predicted"/>
<name>A0A418YIS8_9GAMM</name>
<dbReference type="Proteomes" id="UP000283255">
    <property type="component" value="Unassembled WGS sequence"/>
</dbReference>
<gene>
    <name evidence="1" type="ORF">D1Z90_03295</name>
</gene>
<dbReference type="PROSITE" id="PS51257">
    <property type="entry name" value="PROKAR_LIPOPROTEIN"/>
    <property type="match status" value="1"/>
</dbReference>
<sequence>MKFTQPLVSSLIILSLGVTGCTSVPSDYSRLLEAESYQPYSEMAQQDVLNRFGEPTRVVLLPEGGEHFFYGISQQQATHWSNYIPVKAFLFGFDTVETHVVAEFVFDKSGMLVSTEVNETQIENDYGIGNRRFYPSNW</sequence>
<reference evidence="1 2" key="2">
    <citation type="submission" date="2019-01" db="EMBL/GenBank/DDBJ databases">
        <title>Motilimonas pumilus sp. nov., isolated from the gut of sea cucumber (Apostichopus japonicus).</title>
        <authorList>
            <person name="Wang F.-Q."/>
            <person name="Ren L.-H."/>
            <person name="Lin Y.-W."/>
            <person name="Sun G.-H."/>
            <person name="Du Z.-J."/>
            <person name="Zhao J.-X."/>
            <person name="Liu X.-J."/>
            <person name="Liu L.-J."/>
        </authorList>
    </citation>
    <scope>NUCLEOTIDE SEQUENCE [LARGE SCALE GENOMIC DNA]</scope>
    <source>
        <strain evidence="1 2">PLHSC7-2</strain>
    </source>
</reference>
<evidence type="ECO:0000313" key="2">
    <source>
        <dbReference type="Proteomes" id="UP000283255"/>
    </source>
</evidence>
<dbReference type="AlphaFoldDB" id="A0A418YIS8"/>